<name>A0ABT4YTL9_9VIBR</name>
<feature type="transmembrane region" description="Helical" evidence="1">
    <location>
        <begin position="6"/>
        <end position="24"/>
    </location>
</feature>
<keyword evidence="1" id="KW-0812">Transmembrane</keyword>
<proteinExistence type="predicted"/>
<keyword evidence="1" id="KW-0472">Membrane</keyword>
<evidence type="ECO:0000313" key="3">
    <source>
        <dbReference type="Proteomes" id="UP001210678"/>
    </source>
</evidence>
<dbReference type="InterPro" id="IPR007495">
    <property type="entry name" value="NqrM"/>
</dbReference>
<evidence type="ECO:0000256" key="1">
    <source>
        <dbReference type="SAM" id="Phobius"/>
    </source>
</evidence>
<protein>
    <submittedName>
        <fullName evidence="2">(Na+)-NQR maturation NqrM</fullName>
    </submittedName>
</protein>
<dbReference type="RefSeq" id="WP_272137524.1">
    <property type="nucleotide sequence ID" value="NZ_JAQLOI010000001.1"/>
</dbReference>
<dbReference type="Proteomes" id="UP001210678">
    <property type="component" value="Unassembled WGS sequence"/>
</dbReference>
<accession>A0ABT4YTL9</accession>
<dbReference type="Pfam" id="PF04400">
    <property type="entry name" value="NqrM"/>
    <property type="match status" value="1"/>
</dbReference>
<dbReference type="EMBL" id="JAQLOI010000001">
    <property type="protein sequence ID" value="MDB1124727.1"/>
    <property type="molecule type" value="Genomic_DNA"/>
</dbReference>
<organism evidence="2 3">
    <name type="scientific">Vibrio algarum</name>
    <dbReference type="NCBI Taxonomy" id="3020714"/>
    <lineage>
        <taxon>Bacteria</taxon>
        <taxon>Pseudomonadati</taxon>
        <taxon>Pseudomonadota</taxon>
        <taxon>Gammaproteobacteria</taxon>
        <taxon>Vibrionales</taxon>
        <taxon>Vibrionaceae</taxon>
        <taxon>Vibrio</taxon>
    </lineage>
</organism>
<keyword evidence="1" id="KW-1133">Transmembrane helix</keyword>
<dbReference type="PANTHER" id="PTHR40691">
    <property type="entry name" value="(NA+)-NQR MATURATION NQRM"/>
    <property type="match status" value="1"/>
</dbReference>
<reference evidence="2 3" key="1">
    <citation type="submission" date="2023-01" db="EMBL/GenBank/DDBJ databases">
        <title>Vibrio sp. KJ40-1 sp.nov, isolated from marine algae.</title>
        <authorList>
            <person name="Butt M."/>
            <person name="Kim J.M.J."/>
            <person name="Jeon C.O.C."/>
        </authorList>
    </citation>
    <scope>NUCLEOTIDE SEQUENCE [LARGE SCALE GENOMIC DNA]</scope>
    <source>
        <strain evidence="2 3">KJ40-1</strain>
    </source>
</reference>
<keyword evidence="3" id="KW-1185">Reference proteome</keyword>
<gene>
    <name evidence="2" type="primary">nqrM</name>
    <name evidence="2" type="ORF">PGX00_14145</name>
</gene>
<sequence length="67" mass="7398">MIIMLITFGAFLIVILLMAIGVILNKRTIQGSCGGLNTVGVDRVCNCEDVCDEHKLYQISEPEENNK</sequence>
<dbReference type="PANTHER" id="PTHR40691:SF3">
    <property type="entry name" value="(NA+)-NQR MATURATION NQRM"/>
    <property type="match status" value="1"/>
</dbReference>
<evidence type="ECO:0000313" key="2">
    <source>
        <dbReference type="EMBL" id="MDB1124727.1"/>
    </source>
</evidence>
<comment type="caution">
    <text evidence="2">The sequence shown here is derived from an EMBL/GenBank/DDBJ whole genome shotgun (WGS) entry which is preliminary data.</text>
</comment>